<proteinExistence type="predicted"/>
<dbReference type="Proteomes" id="UP001501757">
    <property type="component" value="Unassembled WGS sequence"/>
</dbReference>
<dbReference type="Gene3D" id="1.40.20.10">
    <property type="entry name" value="CHAD domain"/>
    <property type="match status" value="1"/>
</dbReference>
<dbReference type="PROSITE" id="PS51708">
    <property type="entry name" value="CHAD"/>
    <property type="match status" value="1"/>
</dbReference>
<dbReference type="PANTHER" id="PTHR39339">
    <property type="entry name" value="SLR1444 PROTEIN"/>
    <property type="match status" value="1"/>
</dbReference>
<evidence type="ECO:0000259" key="1">
    <source>
        <dbReference type="PROSITE" id="PS51708"/>
    </source>
</evidence>
<dbReference type="Pfam" id="PF05235">
    <property type="entry name" value="CHAD"/>
    <property type="match status" value="1"/>
</dbReference>
<protein>
    <recommendedName>
        <fullName evidence="1">CHAD domain-containing protein</fullName>
    </recommendedName>
</protein>
<accession>A0ABN0WJZ7</accession>
<comment type="caution">
    <text evidence="2">The sequence shown here is derived from an EMBL/GenBank/DDBJ whole genome shotgun (WGS) entry which is preliminary data.</text>
</comment>
<dbReference type="InterPro" id="IPR038186">
    <property type="entry name" value="CHAD_dom_sf"/>
</dbReference>
<dbReference type="InterPro" id="IPR007899">
    <property type="entry name" value="CHAD_dom"/>
</dbReference>
<feature type="domain" description="CHAD" evidence="1">
    <location>
        <begin position="206"/>
        <end position="491"/>
    </location>
</feature>
<reference evidence="2 3" key="1">
    <citation type="journal article" date="2019" name="Int. J. Syst. Evol. Microbiol.">
        <title>The Global Catalogue of Microorganisms (GCM) 10K type strain sequencing project: providing services to taxonomists for standard genome sequencing and annotation.</title>
        <authorList>
            <consortium name="The Broad Institute Genomics Platform"/>
            <consortium name="The Broad Institute Genome Sequencing Center for Infectious Disease"/>
            <person name="Wu L."/>
            <person name="Ma J."/>
        </authorList>
    </citation>
    <scope>NUCLEOTIDE SEQUENCE [LARGE SCALE GENOMIC DNA]</scope>
    <source>
        <strain evidence="2 3">JCM 13378</strain>
    </source>
</reference>
<dbReference type="RefSeq" id="WP_343840339.1">
    <property type="nucleotide sequence ID" value="NZ_BAAAEI010000001.1"/>
</dbReference>
<evidence type="ECO:0000313" key="2">
    <source>
        <dbReference type="EMBL" id="GAA0340140.1"/>
    </source>
</evidence>
<organism evidence="2 3">
    <name type="scientific">Bowmanella denitrificans</name>
    <dbReference type="NCBI Taxonomy" id="366582"/>
    <lineage>
        <taxon>Bacteria</taxon>
        <taxon>Pseudomonadati</taxon>
        <taxon>Pseudomonadota</taxon>
        <taxon>Gammaproteobacteria</taxon>
        <taxon>Alteromonadales</taxon>
        <taxon>Alteromonadaceae</taxon>
        <taxon>Bowmanella</taxon>
    </lineage>
</organism>
<sequence length="506" mass="57024">MLGGWYNAHFDDLDKSRLQAKAARLGLVLSTHSLLSGELQLLDNADLELATQDLLLLKAQGKLLLLSCQPDGHHPLICQAPTQAIFYPAKLQSQLTPSPLPAALSPLRSLQTLARVTGKLEQWLLQDDWQKTCGSLMILHLDLPEPLMFVQVLPCRGFSRCETLLEQWVLGQFSETTASKAFSLASHCSEHPLVTARSALAVPTNQTDLGALAKSWLAASVNMAFANIQGIQQDRDTEYLHQFRVNLRKSRSVLSLLKGGFAGPQQKALAAQLRTLMNRTNELRDLDVHLLAEDRYRENLPDNIKPQADKLVQRLRSKRQRAYRHLSSMLASKAFQRQTQQIEQDIADLPSGPKAHKAALDVGRKKLLKQVQRIIQLALQLSFDASDQQIHNLRLACKKARYLAEFFLPGLENQAVGHLAKTLKKLTTLLGDFNDQCVQQQELNNWLLQEQQQVPSDHSYIAYLQLLCEHCEDKKQQARNKIIRQLQKQLTAANQQQLLNALRKTI</sequence>
<name>A0ABN0WJZ7_9ALTE</name>
<gene>
    <name evidence="2" type="ORF">GCM10009092_00820</name>
</gene>
<dbReference type="PANTHER" id="PTHR39339:SF1">
    <property type="entry name" value="CHAD DOMAIN-CONTAINING PROTEIN"/>
    <property type="match status" value="1"/>
</dbReference>
<dbReference type="SMART" id="SM00880">
    <property type="entry name" value="CHAD"/>
    <property type="match status" value="1"/>
</dbReference>
<keyword evidence="3" id="KW-1185">Reference proteome</keyword>
<evidence type="ECO:0000313" key="3">
    <source>
        <dbReference type="Proteomes" id="UP001501757"/>
    </source>
</evidence>
<dbReference type="EMBL" id="BAAAEI010000001">
    <property type="protein sequence ID" value="GAA0340140.1"/>
    <property type="molecule type" value="Genomic_DNA"/>
</dbReference>